<proteinExistence type="predicted"/>
<name>A0ABR4MD14_9PEZI</name>
<dbReference type="EMBL" id="JABSNW010000007">
    <property type="protein sequence ID" value="KAL2886157.1"/>
    <property type="molecule type" value="Genomic_DNA"/>
</dbReference>
<evidence type="ECO:0000313" key="4">
    <source>
        <dbReference type="EMBL" id="KAL2886157.1"/>
    </source>
</evidence>
<keyword evidence="2" id="KW-0560">Oxidoreductase</keyword>
<evidence type="ECO:0000313" key="5">
    <source>
        <dbReference type="Proteomes" id="UP001610728"/>
    </source>
</evidence>
<reference evidence="4 5" key="1">
    <citation type="submission" date="2020-05" db="EMBL/GenBank/DDBJ databases">
        <title>Ceratocystis lukuohia genome.</title>
        <authorList>
            <person name="Harrington T.C."/>
            <person name="Kim K."/>
            <person name="Mayers C.G."/>
        </authorList>
    </citation>
    <scope>NUCLEOTIDE SEQUENCE [LARGE SCALE GENOMIC DNA]</scope>
    <source>
        <strain evidence="4 5">C4212</strain>
    </source>
</reference>
<dbReference type="CDD" id="cd05259">
    <property type="entry name" value="PCBER_SDR_a"/>
    <property type="match status" value="1"/>
</dbReference>
<dbReference type="InterPro" id="IPR045312">
    <property type="entry name" value="PCBER-like"/>
</dbReference>
<keyword evidence="1" id="KW-0521">NADP</keyword>
<protein>
    <submittedName>
        <fullName evidence="4">NADH-flavin reductase</fullName>
    </submittedName>
</protein>
<evidence type="ECO:0000256" key="2">
    <source>
        <dbReference type="ARBA" id="ARBA00023002"/>
    </source>
</evidence>
<dbReference type="PANTHER" id="PTHR47706">
    <property type="entry name" value="NMRA-LIKE FAMILY PROTEIN"/>
    <property type="match status" value="1"/>
</dbReference>
<evidence type="ECO:0000259" key="3">
    <source>
        <dbReference type="Pfam" id="PF05368"/>
    </source>
</evidence>
<sequence>MTSIQKVAVIGASGNVGKSATKALLEQGFQVTGIVREQSTSVAPEGVKYIKSNYTEDSLVTALKGHDAVVSTLSSIIAGQELALQKTVIDAAIKANVKIFIPSEFGVDTADSTAPKYIPFAQDKVDILNYLISRENEISWIAIATGLLFDWSLNVPGFCGWDIKSRTATIFDGGNIAFEATNLDQAGRGIALSLKNIDITRNQHVYINSFTLTQNKLLKALEKATGSTWQVSQGTVDGLWNEGAEQVKNGNPMGTLAQIAGTIYGKGGLANYSVSKGLWNDKIGLAGENLDECLEAFFADK</sequence>
<dbReference type="Gene3D" id="3.90.25.10">
    <property type="entry name" value="UDP-galactose 4-epimerase, domain 1"/>
    <property type="match status" value="1"/>
</dbReference>
<accession>A0ABR4MD14</accession>
<dbReference type="InterPro" id="IPR051609">
    <property type="entry name" value="NmrA/Isoflavone_reductase-like"/>
</dbReference>
<dbReference type="Proteomes" id="UP001610728">
    <property type="component" value="Unassembled WGS sequence"/>
</dbReference>
<feature type="domain" description="NmrA-like" evidence="3">
    <location>
        <begin position="5"/>
        <end position="235"/>
    </location>
</feature>
<comment type="caution">
    <text evidence="4">The sequence shown here is derived from an EMBL/GenBank/DDBJ whole genome shotgun (WGS) entry which is preliminary data.</text>
</comment>
<dbReference type="Gene3D" id="3.40.50.720">
    <property type="entry name" value="NAD(P)-binding Rossmann-like Domain"/>
    <property type="match status" value="1"/>
</dbReference>
<keyword evidence="5" id="KW-1185">Reference proteome</keyword>
<evidence type="ECO:0000256" key="1">
    <source>
        <dbReference type="ARBA" id="ARBA00022857"/>
    </source>
</evidence>
<dbReference type="InterPro" id="IPR036291">
    <property type="entry name" value="NAD(P)-bd_dom_sf"/>
</dbReference>
<dbReference type="GeneID" id="98120724"/>
<dbReference type="RefSeq" id="XP_070857337.1">
    <property type="nucleotide sequence ID" value="XM_071001384.1"/>
</dbReference>
<dbReference type="Pfam" id="PF05368">
    <property type="entry name" value="NmrA"/>
    <property type="match status" value="1"/>
</dbReference>
<organism evidence="4 5">
    <name type="scientific">Ceratocystis lukuohia</name>
    <dbReference type="NCBI Taxonomy" id="2019550"/>
    <lineage>
        <taxon>Eukaryota</taxon>
        <taxon>Fungi</taxon>
        <taxon>Dikarya</taxon>
        <taxon>Ascomycota</taxon>
        <taxon>Pezizomycotina</taxon>
        <taxon>Sordariomycetes</taxon>
        <taxon>Hypocreomycetidae</taxon>
        <taxon>Microascales</taxon>
        <taxon>Ceratocystidaceae</taxon>
        <taxon>Ceratocystis</taxon>
    </lineage>
</organism>
<gene>
    <name evidence="4" type="ORF">HOO65_070619</name>
</gene>
<dbReference type="PANTHER" id="PTHR47706:SF10">
    <property type="entry name" value="NMRA-LIKE DOMAIN-CONTAINING PROTEIN"/>
    <property type="match status" value="1"/>
</dbReference>
<dbReference type="InterPro" id="IPR008030">
    <property type="entry name" value="NmrA-like"/>
</dbReference>
<dbReference type="SUPFAM" id="SSF51735">
    <property type="entry name" value="NAD(P)-binding Rossmann-fold domains"/>
    <property type="match status" value="1"/>
</dbReference>